<evidence type="ECO:0008006" key="6">
    <source>
        <dbReference type="Google" id="ProtNLM"/>
    </source>
</evidence>
<dbReference type="OrthoDB" id="201031at2759"/>
<feature type="coiled-coil region" evidence="1">
    <location>
        <begin position="587"/>
        <end position="634"/>
    </location>
</feature>
<feature type="domain" description="Rad50/SbcC-type AAA" evidence="3">
    <location>
        <begin position="364"/>
        <end position="601"/>
    </location>
</feature>
<feature type="coiled-coil region" evidence="1">
    <location>
        <begin position="747"/>
        <end position="784"/>
    </location>
</feature>
<dbReference type="EMBL" id="BRXW01000690">
    <property type="protein sequence ID" value="GMH74139.1"/>
    <property type="molecule type" value="Genomic_DNA"/>
</dbReference>
<keyword evidence="5" id="KW-1185">Reference proteome</keyword>
<evidence type="ECO:0000259" key="3">
    <source>
        <dbReference type="Pfam" id="PF13476"/>
    </source>
</evidence>
<dbReference type="InterPro" id="IPR027417">
    <property type="entry name" value="P-loop_NTPase"/>
</dbReference>
<dbReference type="CDD" id="cd00838">
    <property type="entry name" value="MPP_superfamily"/>
    <property type="match status" value="1"/>
</dbReference>
<dbReference type="Pfam" id="PF00149">
    <property type="entry name" value="Metallophos"/>
    <property type="match status" value="1"/>
</dbReference>
<keyword evidence="1" id="KW-0175">Coiled coil</keyword>
<dbReference type="SUPFAM" id="SSF52540">
    <property type="entry name" value="P-loop containing nucleoside triphosphate hydrolases"/>
    <property type="match status" value="1"/>
</dbReference>
<dbReference type="PANTHER" id="PTHR32114:SF2">
    <property type="entry name" value="ABC TRANSPORTER ABCH.3"/>
    <property type="match status" value="1"/>
</dbReference>
<dbReference type="InterPro" id="IPR038729">
    <property type="entry name" value="Rad50/SbcC_AAA"/>
</dbReference>
<comment type="caution">
    <text evidence="4">The sequence shown here is derived from an EMBL/GenBank/DDBJ whole genome shotgun (WGS) entry which is preliminary data.</text>
</comment>
<dbReference type="Proteomes" id="UP001165122">
    <property type="component" value="Unassembled WGS sequence"/>
</dbReference>
<sequence length="964" mass="106247">MYESVENWFVFSDLHASTSTIPQTVETLNVLINKVRSYEGGRNNGVLFLGDFFHSRGSIPVPLLNSLCSTLSHSHWTSTPTIMIPGNHDQITLSGSSHSLQFLETIMPKCRVIDEPTILLNAAFVPYRRDPNIWKKDIPELINNYTSPIKAFFVHADVKGAKMNSNYTSKSELTLSQFPPVPIYSGHFHLPQTLKSKNKSKNNKITYIGSPYQQSFSEAGDVKRFLVLNKEFEVKESLEVGRVGREYFIGLENVGECVEGDVVRVDIVEGDTEAEENVKPHIQNLKDKGVDVIIRRIQRTKNNPTPLINEPPNASMSDSETTLSFLSSLNYTSESPIHSKVLSTLNNVTSTSKPSRVNLELSEIDLKGFASFKSKQEYPLGSRGLVLLKGGSSSNGVGKTSLAWAGMWALTGQLDERAVNDASVVSIINDRSKNAEVTLRGKVNERDFVVSRSKTKTKTRLSFFVDGKDETLQTAKDTQEVINEMCGSYSTLSRCVFLNQFMSGDMLSGSDSSLLEALSKLADVDKFREARKICSEEARELQKERLSLEGGLSVRINDERIAMESVEEMENLVVTDSFAAQPPTPALTLINEELEEATAELDRFKEDKIGDEDLKRLQSEMEAADSTFRAAKDAVWKSEKELEMLQSTDIAHSDGENCPTCGQTIDGDAEIQLAKTKKEIASKMEALEVSFTAAAEEVTKNSALLESLQQQHQTLSISHDTKITTASQKVSSLRSEISSAVVSSAALQKLEAAISGLESAKSKASKLTSDVKSMKAKIERLQSAETIATTSMSLFSSRGIQQYVLSDTFTSLSSYTTGYLSSLSVDTLRLNLTCEDGVKIGRTVEVYENGSWISRSLGSLSGGQYRRCSLGLMFGYREMSRKWGNFKSNLLVLDEPLTHLDTEGRRRVGRVLKGVVGEEGTVLCILQDKAAEEMEASADEIDVVERDGEGGSSVLIDGDVKLDL</sequence>
<dbReference type="PANTHER" id="PTHR32114">
    <property type="entry name" value="ABC TRANSPORTER ABCH.3"/>
    <property type="match status" value="1"/>
</dbReference>
<dbReference type="Pfam" id="PF13476">
    <property type="entry name" value="AAA_23"/>
    <property type="match status" value="1"/>
</dbReference>
<name>A0A9W7ATK7_9STRA</name>
<gene>
    <name evidence="4" type="ORF">TrLO_g4795</name>
</gene>
<dbReference type="InterPro" id="IPR004843">
    <property type="entry name" value="Calcineurin-like_PHP"/>
</dbReference>
<evidence type="ECO:0000256" key="1">
    <source>
        <dbReference type="SAM" id="Coils"/>
    </source>
</evidence>
<organism evidence="4 5">
    <name type="scientific">Triparma laevis f. longispina</name>
    <dbReference type="NCBI Taxonomy" id="1714387"/>
    <lineage>
        <taxon>Eukaryota</taxon>
        <taxon>Sar</taxon>
        <taxon>Stramenopiles</taxon>
        <taxon>Ochrophyta</taxon>
        <taxon>Bolidophyceae</taxon>
        <taxon>Parmales</taxon>
        <taxon>Triparmaceae</taxon>
        <taxon>Triparma</taxon>
    </lineage>
</organism>
<dbReference type="Gene3D" id="3.40.50.300">
    <property type="entry name" value="P-loop containing nucleotide triphosphate hydrolases"/>
    <property type="match status" value="2"/>
</dbReference>
<accession>A0A9W7ATK7</accession>
<dbReference type="Gene3D" id="3.60.21.10">
    <property type="match status" value="1"/>
</dbReference>
<reference evidence="5" key="1">
    <citation type="journal article" date="2023" name="Commun. Biol.">
        <title>Genome analysis of Parmales, the sister group of diatoms, reveals the evolutionary specialization of diatoms from phago-mixotrophs to photoautotrophs.</title>
        <authorList>
            <person name="Ban H."/>
            <person name="Sato S."/>
            <person name="Yoshikawa S."/>
            <person name="Yamada K."/>
            <person name="Nakamura Y."/>
            <person name="Ichinomiya M."/>
            <person name="Sato N."/>
            <person name="Blanc-Mathieu R."/>
            <person name="Endo H."/>
            <person name="Kuwata A."/>
            <person name="Ogata H."/>
        </authorList>
    </citation>
    <scope>NUCLEOTIDE SEQUENCE [LARGE SCALE GENOMIC DNA]</scope>
    <source>
        <strain evidence="5">NIES 3700</strain>
    </source>
</reference>
<proteinExistence type="predicted"/>
<protein>
    <recommendedName>
        <fullName evidence="6">Calcineurin-like phosphoesterase domain-containing protein</fullName>
    </recommendedName>
</protein>
<feature type="domain" description="Calcineurin-like phosphoesterase" evidence="2">
    <location>
        <begin position="10"/>
        <end position="189"/>
    </location>
</feature>
<dbReference type="AlphaFoldDB" id="A0A9W7ATK7"/>
<dbReference type="GO" id="GO:0006302">
    <property type="term" value="P:double-strand break repair"/>
    <property type="evidence" value="ECO:0007669"/>
    <property type="project" value="InterPro"/>
</dbReference>
<dbReference type="SUPFAM" id="SSF56300">
    <property type="entry name" value="Metallo-dependent phosphatases"/>
    <property type="match status" value="1"/>
</dbReference>
<evidence type="ECO:0000313" key="4">
    <source>
        <dbReference type="EMBL" id="GMH74139.1"/>
    </source>
</evidence>
<dbReference type="InterPro" id="IPR029052">
    <property type="entry name" value="Metallo-depent_PP-like"/>
</dbReference>
<dbReference type="GO" id="GO:0016887">
    <property type="term" value="F:ATP hydrolysis activity"/>
    <property type="evidence" value="ECO:0007669"/>
    <property type="project" value="InterPro"/>
</dbReference>
<evidence type="ECO:0000313" key="5">
    <source>
        <dbReference type="Proteomes" id="UP001165122"/>
    </source>
</evidence>
<evidence type="ECO:0000259" key="2">
    <source>
        <dbReference type="Pfam" id="PF00149"/>
    </source>
</evidence>